<evidence type="ECO:0000313" key="3">
    <source>
        <dbReference type="Proteomes" id="UP000327439"/>
    </source>
</evidence>
<keyword evidence="1" id="KW-1133">Transmembrane helix</keyword>
<keyword evidence="1" id="KW-0472">Membrane</keyword>
<keyword evidence="3" id="KW-1185">Reference proteome</keyword>
<feature type="transmembrane region" description="Helical" evidence="1">
    <location>
        <begin position="15"/>
        <end position="43"/>
    </location>
</feature>
<sequence length="87" mass="9983">PCFTVRFTLLSYPKFTVFCFFLLPFFSTLLAVFSFSFLPLFGVTTGLRTPIRKHPPSHVFRSSPPAKLVKFLLLCPWELVKKIQPSS</sequence>
<organism evidence="2 3">
    <name type="scientific">Gossypium barbadense</name>
    <name type="common">Sea Island cotton</name>
    <name type="synonym">Hibiscus barbadensis</name>
    <dbReference type="NCBI Taxonomy" id="3634"/>
    <lineage>
        <taxon>Eukaryota</taxon>
        <taxon>Viridiplantae</taxon>
        <taxon>Streptophyta</taxon>
        <taxon>Embryophyta</taxon>
        <taxon>Tracheophyta</taxon>
        <taxon>Spermatophyta</taxon>
        <taxon>Magnoliopsida</taxon>
        <taxon>eudicotyledons</taxon>
        <taxon>Gunneridae</taxon>
        <taxon>Pentapetalae</taxon>
        <taxon>rosids</taxon>
        <taxon>malvids</taxon>
        <taxon>Malvales</taxon>
        <taxon>Malvaceae</taxon>
        <taxon>Malvoideae</taxon>
        <taxon>Gossypium</taxon>
    </lineage>
</organism>
<feature type="non-terminal residue" evidence="2">
    <location>
        <position position="1"/>
    </location>
</feature>
<dbReference type="AlphaFoldDB" id="A0A5J5R605"/>
<proteinExistence type="predicted"/>
<dbReference type="EMBL" id="CM018220">
    <property type="protein sequence ID" value="KAB2024241.1"/>
    <property type="molecule type" value="Genomic_DNA"/>
</dbReference>
<keyword evidence="1" id="KW-0812">Transmembrane</keyword>
<accession>A0A5J5R605</accession>
<gene>
    <name evidence="2" type="ORF">ES319_D06G074300v1</name>
</gene>
<dbReference type="Proteomes" id="UP000327439">
    <property type="component" value="Chromosome D06"/>
</dbReference>
<dbReference type="OrthoDB" id="10476733at2759"/>
<name>A0A5J5R605_GOSBA</name>
<evidence type="ECO:0000256" key="1">
    <source>
        <dbReference type="SAM" id="Phobius"/>
    </source>
</evidence>
<reference evidence="3" key="1">
    <citation type="journal article" date="2020" name="Nat. Genet.">
        <title>Genomic diversifications of five Gossypium allopolyploid species and their impact on cotton improvement.</title>
        <authorList>
            <person name="Chen Z.J."/>
            <person name="Sreedasyam A."/>
            <person name="Ando A."/>
            <person name="Song Q."/>
            <person name="De Santiago L.M."/>
            <person name="Hulse-Kemp A.M."/>
            <person name="Ding M."/>
            <person name="Ye W."/>
            <person name="Kirkbride R.C."/>
            <person name="Jenkins J."/>
            <person name="Plott C."/>
            <person name="Lovell J."/>
            <person name="Lin Y.M."/>
            <person name="Vaughn R."/>
            <person name="Liu B."/>
            <person name="Simpson S."/>
            <person name="Scheffler B.E."/>
            <person name="Wen L."/>
            <person name="Saski C.A."/>
            <person name="Grover C.E."/>
            <person name="Hu G."/>
            <person name="Conover J.L."/>
            <person name="Carlson J.W."/>
            <person name="Shu S."/>
            <person name="Boston L.B."/>
            <person name="Williams M."/>
            <person name="Peterson D.G."/>
            <person name="McGee K."/>
            <person name="Jones D.C."/>
            <person name="Wendel J.F."/>
            <person name="Stelly D.M."/>
            <person name="Grimwood J."/>
            <person name="Schmutz J."/>
        </authorList>
    </citation>
    <scope>NUCLEOTIDE SEQUENCE [LARGE SCALE GENOMIC DNA]</scope>
    <source>
        <strain evidence="3">cv. 3-79</strain>
    </source>
</reference>
<evidence type="ECO:0000313" key="2">
    <source>
        <dbReference type="EMBL" id="KAB2024241.1"/>
    </source>
</evidence>
<protein>
    <submittedName>
        <fullName evidence="2">Uncharacterized protein</fullName>
    </submittedName>
</protein>